<evidence type="ECO:0000313" key="2">
    <source>
        <dbReference type="EMBL" id="MPC79346.1"/>
    </source>
</evidence>
<sequence>MSDKGGGGRYLSALGAPRCEAARGVKGVRGVIYARILNEPRPSPARVTGLRPVTGVGAGHRQTGGREGG</sequence>
<accession>A0A5B7IBQ7</accession>
<organism evidence="2 3">
    <name type="scientific">Portunus trituberculatus</name>
    <name type="common">Swimming crab</name>
    <name type="synonym">Neptunus trituberculatus</name>
    <dbReference type="NCBI Taxonomy" id="210409"/>
    <lineage>
        <taxon>Eukaryota</taxon>
        <taxon>Metazoa</taxon>
        <taxon>Ecdysozoa</taxon>
        <taxon>Arthropoda</taxon>
        <taxon>Crustacea</taxon>
        <taxon>Multicrustacea</taxon>
        <taxon>Malacostraca</taxon>
        <taxon>Eumalacostraca</taxon>
        <taxon>Eucarida</taxon>
        <taxon>Decapoda</taxon>
        <taxon>Pleocyemata</taxon>
        <taxon>Brachyura</taxon>
        <taxon>Eubrachyura</taxon>
        <taxon>Portunoidea</taxon>
        <taxon>Portunidae</taxon>
        <taxon>Portuninae</taxon>
        <taxon>Portunus</taxon>
    </lineage>
</organism>
<keyword evidence="3" id="KW-1185">Reference proteome</keyword>
<dbReference type="AlphaFoldDB" id="A0A5B7IBQ7"/>
<name>A0A5B7IBQ7_PORTR</name>
<feature type="region of interest" description="Disordered" evidence="1">
    <location>
        <begin position="41"/>
        <end position="69"/>
    </location>
</feature>
<protein>
    <submittedName>
        <fullName evidence="2">Uncharacterized protein</fullName>
    </submittedName>
</protein>
<gene>
    <name evidence="2" type="ORF">E2C01_073869</name>
</gene>
<proteinExistence type="predicted"/>
<evidence type="ECO:0000256" key="1">
    <source>
        <dbReference type="SAM" id="MobiDB-lite"/>
    </source>
</evidence>
<dbReference type="EMBL" id="VSRR010050880">
    <property type="protein sequence ID" value="MPC79346.1"/>
    <property type="molecule type" value="Genomic_DNA"/>
</dbReference>
<comment type="caution">
    <text evidence="2">The sequence shown here is derived from an EMBL/GenBank/DDBJ whole genome shotgun (WGS) entry which is preliminary data.</text>
</comment>
<evidence type="ECO:0000313" key="3">
    <source>
        <dbReference type="Proteomes" id="UP000324222"/>
    </source>
</evidence>
<dbReference type="Proteomes" id="UP000324222">
    <property type="component" value="Unassembled WGS sequence"/>
</dbReference>
<reference evidence="2 3" key="1">
    <citation type="submission" date="2019-05" db="EMBL/GenBank/DDBJ databases">
        <title>Another draft genome of Portunus trituberculatus and its Hox gene families provides insights of decapod evolution.</title>
        <authorList>
            <person name="Jeong J.-H."/>
            <person name="Song I."/>
            <person name="Kim S."/>
            <person name="Choi T."/>
            <person name="Kim D."/>
            <person name="Ryu S."/>
            <person name="Kim W."/>
        </authorList>
    </citation>
    <scope>NUCLEOTIDE SEQUENCE [LARGE SCALE GENOMIC DNA]</scope>
    <source>
        <tissue evidence="2">Muscle</tissue>
    </source>
</reference>